<dbReference type="Proteomes" id="UP000037035">
    <property type="component" value="Unassembled WGS sequence"/>
</dbReference>
<accession>A0A0L6UEE6</accession>
<evidence type="ECO:0000313" key="2">
    <source>
        <dbReference type="Proteomes" id="UP000037035"/>
    </source>
</evidence>
<keyword evidence="2" id="KW-1185">Reference proteome</keyword>
<organism evidence="1 2">
    <name type="scientific">Puccinia sorghi</name>
    <dbReference type="NCBI Taxonomy" id="27349"/>
    <lineage>
        <taxon>Eukaryota</taxon>
        <taxon>Fungi</taxon>
        <taxon>Dikarya</taxon>
        <taxon>Basidiomycota</taxon>
        <taxon>Pucciniomycotina</taxon>
        <taxon>Pucciniomycetes</taxon>
        <taxon>Pucciniales</taxon>
        <taxon>Pucciniaceae</taxon>
        <taxon>Puccinia</taxon>
    </lineage>
</organism>
<name>A0A0L6UEE6_9BASI</name>
<dbReference type="VEuPathDB" id="FungiDB:VP01_687g6"/>
<dbReference type="EMBL" id="LAVV01012249">
    <property type="protein sequence ID" value="KNZ46876.1"/>
    <property type="molecule type" value="Genomic_DNA"/>
</dbReference>
<dbReference type="AlphaFoldDB" id="A0A0L6UEE6"/>
<gene>
    <name evidence="1" type="ORF">VP01_687g6</name>
</gene>
<comment type="caution">
    <text evidence="1">The sequence shown here is derived from an EMBL/GenBank/DDBJ whole genome shotgun (WGS) entry which is preliminary data.</text>
</comment>
<protein>
    <submittedName>
        <fullName evidence="1">Uncharacterized protein</fullName>
    </submittedName>
</protein>
<evidence type="ECO:0000313" key="1">
    <source>
        <dbReference type="EMBL" id="KNZ46876.1"/>
    </source>
</evidence>
<proteinExistence type="predicted"/>
<reference evidence="1 2" key="1">
    <citation type="submission" date="2015-08" db="EMBL/GenBank/DDBJ databases">
        <title>Next Generation Sequencing and Analysis of the Genome of Puccinia sorghi L Schw, the Causal Agent of Maize Common Rust.</title>
        <authorList>
            <person name="Rochi L."/>
            <person name="Burguener G."/>
            <person name="Darino M."/>
            <person name="Turjanski A."/>
            <person name="Kreff E."/>
            <person name="Dieguez M.J."/>
            <person name="Sacco F."/>
        </authorList>
    </citation>
    <scope>NUCLEOTIDE SEQUENCE [LARGE SCALE GENOMIC DNA]</scope>
    <source>
        <strain evidence="1 2">RO10H11247</strain>
    </source>
</reference>
<sequence length="60" mass="7026">MDNNLIQLLPTEEFSHNKHDHVSTSISPIKANYGFNLSYGWVKHQFDKHFRMNLSYAESS</sequence>